<dbReference type="EMBL" id="KN838817">
    <property type="protein sequence ID" value="KIJ93930.1"/>
    <property type="molecule type" value="Genomic_DNA"/>
</dbReference>
<protein>
    <recommendedName>
        <fullName evidence="1">CxC6 like cysteine cluster associated with KDZ domain-containing protein</fullName>
    </recommendedName>
</protein>
<reference evidence="2 3" key="1">
    <citation type="submission" date="2014-04" db="EMBL/GenBank/DDBJ databases">
        <authorList>
            <consortium name="DOE Joint Genome Institute"/>
            <person name="Kuo A."/>
            <person name="Kohler A."/>
            <person name="Nagy L.G."/>
            <person name="Floudas D."/>
            <person name="Copeland A."/>
            <person name="Barry K.W."/>
            <person name="Cichocki N."/>
            <person name="Veneault-Fourrey C."/>
            <person name="LaButti K."/>
            <person name="Lindquist E.A."/>
            <person name="Lipzen A."/>
            <person name="Lundell T."/>
            <person name="Morin E."/>
            <person name="Murat C."/>
            <person name="Sun H."/>
            <person name="Tunlid A."/>
            <person name="Henrissat B."/>
            <person name="Grigoriev I.V."/>
            <person name="Hibbett D.S."/>
            <person name="Martin F."/>
            <person name="Nordberg H.P."/>
            <person name="Cantor M.N."/>
            <person name="Hua S.X."/>
        </authorList>
    </citation>
    <scope>NUCLEOTIDE SEQUENCE [LARGE SCALE GENOMIC DNA]</scope>
    <source>
        <strain evidence="2 3">LaAM-08-1</strain>
    </source>
</reference>
<feature type="domain" description="CxC6 like cysteine cluster associated with KDZ" evidence="1">
    <location>
        <begin position="3"/>
        <end position="56"/>
    </location>
</feature>
<dbReference type="HOGENOM" id="CLU_191884_0_0_1"/>
<sequence length="74" mass="7992">ARSDCTSALGNARGGVFCPVHEAEHGTNCHIKGCTNTKKVGTLACTNPGHQEQWSKNAYNRSSHTLSGVRRILR</sequence>
<proteinExistence type="predicted"/>
<evidence type="ECO:0000259" key="1">
    <source>
        <dbReference type="Pfam" id="PF18721"/>
    </source>
</evidence>
<dbReference type="OrthoDB" id="2527272at2759"/>
<keyword evidence="3" id="KW-1185">Reference proteome</keyword>
<reference evidence="3" key="2">
    <citation type="submission" date="2015-01" db="EMBL/GenBank/DDBJ databases">
        <title>Evolutionary Origins and Diversification of the Mycorrhizal Mutualists.</title>
        <authorList>
            <consortium name="DOE Joint Genome Institute"/>
            <consortium name="Mycorrhizal Genomics Consortium"/>
            <person name="Kohler A."/>
            <person name="Kuo A."/>
            <person name="Nagy L.G."/>
            <person name="Floudas D."/>
            <person name="Copeland A."/>
            <person name="Barry K.W."/>
            <person name="Cichocki N."/>
            <person name="Veneault-Fourrey C."/>
            <person name="LaButti K."/>
            <person name="Lindquist E.A."/>
            <person name="Lipzen A."/>
            <person name="Lundell T."/>
            <person name="Morin E."/>
            <person name="Murat C."/>
            <person name="Riley R."/>
            <person name="Ohm R."/>
            <person name="Sun H."/>
            <person name="Tunlid A."/>
            <person name="Henrissat B."/>
            <person name="Grigoriev I.V."/>
            <person name="Hibbett D.S."/>
            <person name="Martin F."/>
        </authorList>
    </citation>
    <scope>NUCLEOTIDE SEQUENCE [LARGE SCALE GENOMIC DNA]</scope>
    <source>
        <strain evidence="3">LaAM-08-1</strain>
    </source>
</reference>
<feature type="non-terminal residue" evidence="2">
    <location>
        <position position="1"/>
    </location>
</feature>
<feature type="non-terminal residue" evidence="2">
    <location>
        <position position="74"/>
    </location>
</feature>
<evidence type="ECO:0000313" key="2">
    <source>
        <dbReference type="EMBL" id="KIJ93930.1"/>
    </source>
</evidence>
<organism evidence="2 3">
    <name type="scientific">Laccaria amethystina LaAM-08-1</name>
    <dbReference type="NCBI Taxonomy" id="1095629"/>
    <lineage>
        <taxon>Eukaryota</taxon>
        <taxon>Fungi</taxon>
        <taxon>Dikarya</taxon>
        <taxon>Basidiomycota</taxon>
        <taxon>Agaricomycotina</taxon>
        <taxon>Agaricomycetes</taxon>
        <taxon>Agaricomycetidae</taxon>
        <taxon>Agaricales</taxon>
        <taxon>Agaricineae</taxon>
        <taxon>Hydnangiaceae</taxon>
        <taxon>Laccaria</taxon>
    </lineage>
</organism>
<dbReference type="Proteomes" id="UP000054477">
    <property type="component" value="Unassembled WGS sequence"/>
</dbReference>
<dbReference type="InterPro" id="IPR040898">
    <property type="entry name" value="CxC6"/>
</dbReference>
<name>A0A0C9WRC1_9AGAR</name>
<evidence type="ECO:0000313" key="3">
    <source>
        <dbReference type="Proteomes" id="UP000054477"/>
    </source>
</evidence>
<dbReference type="AlphaFoldDB" id="A0A0C9WRC1"/>
<gene>
    <name evidence="2" type="ORF">K443DRAFT_34114</name>
</gene>
<accession>A0A0C9WRC1</accession>
<dbReference type="Pfam" id="PF18721">
    <property type="entry name" value="CxC6"/>
    <property type="match status" value="1"/>
</dbReference>